<reference evidence="2 3" key="2">
    <citation type="submission" date="2017-08" db="EMBL/GenBank/DDBJ databases">
        <authorList>
            <person name="de Groot N.N."/>
        </authorList>
    </citation>
    <scope>NUCLEOTIDE SEQUENCE [LARGE SCALE GENOMIC DNA]</scope>
    <source>
        <strain evidence="2">Orrdi1</strain>
    </source>
</reference>
<evidence type="ECO:0000313" key="2">
    <source>
        <dbReference type="EMBL" id="SOE51482.1"/>
    </source>
</evidence>
<dbReference type="InterPro" id="IPR007423">
    <property type="entry name" value="Sel_put"/>
</dbReference>
<organism evidence="1 3">
    <name type="scientific">Orrella dioscoreae</name>
    <dbReference type="NCBI Taxonomy" id="1851544"/>
    <lineage>
        <taxon>Bacteria</taxon>
        <taxon>Pseudomonadati</taxon>
        <taxon>Pseudomonadota</taxon>
        <taxon>Betaproteobacteria</taxon>
        <taxon>Burkholderiales</taxon>
        <taxon>Alcaligenaceae</taxon>
        <taxon>Orrella</taxon>
    </lineage>
</organism>
<dbReference type="EMBL" id="FLRC01000001">
    <property type="protein sequence ID" value="SBT23654.1"/>
    <property type="molecule type" value="Genomic_DNA"/>
</dbReference>
<evidence type="ECO:0000313" key="3">
    <source>
        <dbReference type="Proteomes" id="UP000078558"/>
    </source>
</evidence>
<reference evidence="1 3" key="1">
    <citation type="submission" date="2016-06" db="EMBL/GenBank/DDBJ databases">
        <authorList>
            <person name="Kjaerup R.B."/>
            <person name="Dalgaard T.S."/>
            <person name="Juul-Madsen H.R."/>
        </authorList>
    </citation>
    <scope>NUCLEOTIDE SEQUENCE [LARGE SCALE GENOMIC DNA]</scope>
    <source>
        <strain evidence="1">Orrdi1</strain>
    </source>
</reference>
<protein>
    <submittedName>
        <fullName evidence="1">COG2879, Hypothetical small protein yjiX</fullName>
    </submittedName>
</protein>
<dbReference type="Pfam" id="PF04328">
    <property type="entry name" value="Sel_put"/>
    <property type="match status" value="1"/>
</dbReference>
<dbReference type="PANTHER" id="PTHR38453:SF1">
    <property type="entry name" value="CYTOPLASMIC PROTEIN"/>
    <property type="match status" value="1"/>
</dbReference>
<gene>
    <name evidence="1" type="ORF">ODI_00190</name>
    <name evidence="2" type="ORF">ODI_R3475</name>
</gene>
<evidence type="ECO:0000313" key="1">
    <source>
        <dbReference type="EMBL" id="SBT23654.1"/>
    </source>
</evidence>
<dbReference type="RefSeq" id="WP_067748889.1">
    <property type="nucleotide sequence ID" value="NZ_LT907988.1"/>
</dbReference>
<dbReference type="Proteomes" id="UP000078558">
    <property type="component" value="Chromosome I"/>
</dbReference>
<dbReference type="EMBL" id="LT907988">
    <property type="protein sequence ID" value="SOE51482.1"/>
    <property type="molecule type" value="Genomic_DNA"/>
</dbReference>
<sequence>MMRLNLSGAARQAGRVGGYLGQTLRLMVGVPDYDTYCEHMRLNHPDQEPLSYDAFFRNRQDARYGGKGRIGCC</sequence>
<proteinExistence type="predicted"/>
<dbReference type="OrthoDB" id="9814284at2"/>
<accession>A0A1C3JWY3</accession>
<dbReference type="STRING" id="1851544.ODI_00190"/>
<keyword evidence="3" id="KW-1185">Reference proteome</keyword>
<dbReference type="KEGG" id="odi:ODI_R3475"/>
<dbReference type="AlphaFoldDB" id="A0A1C3JWY3"/>
<name>A0A1C3JWY3_9BURK</name>
<dbReference type="PANTHER" id="PTHR38453">
    <property type="entry name" value="CYTOPLASMIC PROTEIN-RELATED"/>
    <property type="match status" value="1"/>
</dbReference>